<organism evidence="1 2">
    <name type="scientific">Candidatus Methanofastidiosum methylothiophilum</name>
    <dbReference type="NCBI Taxonomy" id="1705564"/>
    <lineage>
        <taxon>Archaea</taxon>
        <taxon>Methanobacteriati</taxon>
        <taxon>Methanobacteriota</taxon>
        <taxon>Stenosarchaea group</taxon>
        <taxon>Candidatus Methanofastidiosia</taxon>
        <taxon>Candidatus Methanofastidiosales</taxon>
        <taxon>Candidatus Methanofastidiosaceae</taxon>
        <taxon>Candidatus Methanofastidiosum</taxon>
    </lineage>
</organism>
<protein>
    <submittedName>
        <fullName evidence="1">Uncharacterized protein</fullName>
    </submittedName>
</protein>
<comment type="caution">
    <text evidence="1">The sequence shown here is derived from an EMBL/GenBank/DDBJ whole genome shotgun (WGS) entry which is preliminary data.</text>
</comment>
<accession>A0A150J567</accession>
<evidence type="ECO:0000313" key="2">
    <source>
        <dbReference type="Proteomes" id="UP000075578"/>
    </source>
</evidence>
<dbReference type="Proteomes" id="UP000075578">
    <property type="component" value="Unassembled WGS sequence"/>
</dbReference>
<evidence type="ECO:0000313" key="1">
    <source>
        <dbReference type="EMBL" id="KYC52363.1"/>
    </source>
</evidence>
<reference evidence="1 2" key="1">
    <citation type="journal article" date="2016" name="ISME J.">
        <title>Chasing the elusive Euryarchaeota class WSA2: genomes reveal a uniquely fastidious methyl-reducing methanogen.</title>
        <authorList>
            <person name="Nobu M.K."/>
            <person name="Narihiro T."/>
            <person name="Kuroda K."/>
            <person name="Mei R."/>
            <person name="Liu W.T."/>
        </authorList>
    </citation>
    <scope>NUCLEOTIDE SEQUENCE [LARGE SCALE GENOMIC DNA]</scope>
    <source>
        <strain evidence="1">U1lsi0528_Bin089</strain>
    </source>
</reference>
<gene>
    <name evidence="1" type="ORF">AMQ74_00750</name>
</gene>
<sequence>MKILTKKKIMLAPWLAQIEDGPILDSFNSVKAEKEVFEVYKPVKLGNHLYYSALYYLKKLTKQELSKLVIVDEKGNILKDKEKAYKVSLALNIFTRSIPSENIKFIMRNIEEIDDVKRFKSKADYYIPTAKLFLSKKDAETLEKSFSDFYQHEHKARVLLANFVDGLKSIGQCDYIDYKFLTDIFDDYIKAGFERVKSKESIMKYIELMKDVKKSFRHREDEFLDTEAGSYYMLDRIEVYIRKEIKYLELKYEPIRQYLSRNIAEDEVKILMDYFNKNI</sequence>
<proteinExistence type="predicted"/>
<name>A0A150J567_9EURY</name>
<dbReference type="AlphaFoldDB" id="A0A150J567"/>
<dbReference type="EMBL" id="LNGD01000033">
    <property type="protein sequence ID" value="KYC52363.1"/>
    <property type="molecule type" value="Genomic_DNA"/>
</dbReference>